<evidence type="ECO:0000313" key="2">
    <source>
        <dbReference type="Proteomes" id="UP001284537"/>
    </source>
</evidence>
<proteinExistence type="predicted"/>
<keyword evidence="2" id="KW-1185">Reference proteome</keyword>
<evidence type="ECO:0000313" key="1">
    <source>
        <dbReference type="EMBL" id="MDX8126454.1"/>
    </source>
</evidence>
<name>A0ABU4UAH4_9GAMM</name>
<accession>A0ABU4UAH4</accession>
<comment type="caution">
    <text evidence="1">The sequence shown here is derived from an EMBL/GenBank/DDBJ whole genome shotgun (WGS) entry which is preliminary data.</text>
</comment>
<protein>
    <recommendedName>
        <fullName evidence="3">DUF4123 domain-containing protein</fullName>
    </recommendedName>
</protein>
<sequence length="263" mass="30545">MDRYLQQLPQLFVVSTAQWHGDQQQLHIDLQPVFQRHDRLVLTGWERGVEWWIVRDGQILFQPPLLTDDWLIGDGFDHPFLKPWVATLPPSIMALLMRYRGQRLTLLALISRYPALCELFEQQPTLLWLLLSVAQEQRWSPAQLLAYCQPSTSDHANLSSYALVLLTACGLPATQAALTVLGKIQNPVFCQHEFGQIRALMALDRLEVLNQRHTLPMAWIDLLIKIKDHQDLDDYLPVVIQWQEDNVEELLVRYFKHLESLVI</sequence>
<gene>
    <name evidence="1" type="ORF">QLH52_04120</name>
</gene>
<dbReference type="Proteomes" id="UP001284537">
    <property type="component" value="Unassembled WGS sequence"/>
</dbReference>
<dbReference type="RefSeq" id="WP_319960633.1">
    <property type="nucleotide sequence ID" value="NZ_JAXARY010000002.1"/>
</dbReference>
<reference evidence="1 2" key="1">
    <citation type="submission" date="2023-11" db="EMBL/GenBank/DDBJ databases">
        <authorList>
            <person name="Ouyang M.-Y."/>
        </authorList>
    </citation>
    <scope>NUCLEOTIDE SEQUENCE [LARGE SCALE GENOMIC DNA]</scope>
    <source>
        <strain evidence="1 2">OY6</strain>
    </source>
</reference>
<evidence type="ECO:0008006" key="3">
    <source>
        <dbReference type="Google" id="ProtNLM"/>
    </source>
</evidence>
<organism evidence="1 2">
    <name type="scientific">Methylomonas defluvii</name>
    <dbReference type="NCBI Taxonomy" id="3045149"/>
    <lineage>
        <taxon>Bacteria</taxon>
        <taxon>Pseudomonadati</taxon>
        <taxon>Pseudomonadota</taxon>
        <taxon>Gammaproteobacteria</taxon>
        <taxon>Methylococcales</taxon>
        <taxon>Methylococcaceae</taxon>
        <taxon>Methylomonas</taxon>
    </lineage>
</organism>
<dbReference type="EMBL" id="JAXARY010000002">
    <property type="protein sequence ID" value="MDX8126454.1"/>
    <property type="molecule type" value="Genomic_DNA"/>
</dbReference>